<dbReference type="PROSITE" id="PS50011">
    <property type="entry name" value="PROTEIN_KINASE_DOM"/>
    <property type="match status" value="1"/>
</dbReference>
<dbReference type="GO" id="GO:0004674">
    <property type="term" value="F:protein serine/threonine kinase activity"/>
    <property type="evidence" value="ECO:0007669"/>
    <property type="project" value="UniProtKB-KW"/>
</dbReference>
<feature type="transmembrane region" description="Helical" evidence="1">
    <location>
        <begin position="630"/>
        <end position="648"/>
    </location>
</feature>
<dbReference type="RefSeq" id="WP_121007385.1">
    <property type="nucleotide sequence ID" value="NZ_RBXO01000001.1"/>
</dbReference>
<evidence type="ECO:0000259" key="2">
    <source>
        <dbReference type="PROSITE" id="PS50011"/>
    </source>
</evidence>
<dbReference type="SUPFAM" id="SSF56112">
    <property type="entry name" value="Protein kinase-like (PK-like)"/>
    <property type="match status" value="1"/>
</dbReference>
<dbReference type="Pfam" id="PF00069">
    <property type="entry name" value="Pkinase"/>
    <property type="match status" value="1"/>
</dbReference>
<feature type="transmembrane region" description="Helical" evidence="1">
    <location>
        <begin position="601"/>
        <end position="623"/>
    </location>
</feature>
<feature type="transmembrane region" description="Helical" evidence="1">
    <location>
        <begin position="707"/>
        <end position="727"/>
    </location>
</feature>
<keyword evidence="3" id="KW-0723">Serine/threonine-protein kinase</keyword>
<dbReference type="GO" id="GO:0005524">
    <property type="term" value="F:ATP binding"/>
    <property type="evidence" value="ECO:0007669"/>
    <property type="project" value="InterPro"/>
</dbReference>
<dbReference type="Gene3D" id="1.10.510.10">
    <property type="entry name" value="Transferase(Phosphotransferase) domain 1"/>
    <property type="match status" value="1"/>
</dbReference>
<reference evidence="3 4" key="1">
    <citation type="submission" date="2018-10" db="EMBL/GenBank/DDBJ databases">
        <title>Sequencing the genomes of 1000 actinobacteria strains.</title>
        <authorList>
            <person name="Klenk H.-P."/>
        </authorList>
    </citation>
    <scope>NUCLEOTIDE SEQUENCE [LARGE SCALE GENOMIC DNA]</scope>
    <source>
        <strain evidence="3 4">DSM 43800</strain>
    </source>
</reference>
<proteinExistence type="predicted"/>
<keyword evidence="1" id="KW-0812">Transmembrane</keyword>
<dbReference type="Proteomes" id="UP000282084">
    <property type="component" value="Unassembled WGS sequence"/>
</dbReference>
<keyword evidence="3" id="KW-0418">Kinase</keyword>
<protein>
    <submittedName>
        <fullName evidence="3">Serine/threonine protein kinase</fullName>
    </submittedName>
</protein>
<keyword evidence="4" id="KW-1185">Reference proteome</keyword>
<keyword evidence="1" id="KW-1133">Transmembrane helix</keyword>
<dbReference type="InterPro" id="IPR000719">
    <property type="entry name" value="Prot_kinase_dom"/>
</dbReference>
<feature type="transmembrane region" description="Helical" evidence="1">
    <location>
        <begin position="733"/>
        <end position="751"/>
    </location>
</feature>
<evidence type="ECO:0000256" key="1">
    <source>
        <dbReference type="SAM" id="Phobius"/>
    </source>
</evidence>
<accession>A0A495W2M3</accession>
<name>A0A495W2M3_9PSEU</name>
<gene>
    <name evidence="3" type="ORF">C8E97_4404</name>
</gene>
<feature type="transmembrane region" description="Helical" evidence="1">
    <location>
        <begin position="513"/>
        <end position="537"/>
    </location>
</feature>
<evidence type="ECO:0000313" key="3">
    <source>
        <dbReference type="EMBL" id="RKT55719.1"/>
    </source>
</evidence>
<sequence length="799" mass="89878">MTGVGTADAEVLRHVLRHALRLGRRESEAEALRAIHELCGNGASWRQVLARIPLDRLSFQLEAGVERTAAIAALTSWCRGFKTGREGGHQRRESEVFGYLSVLLITLITMEPSDGDAAREDHDCPNLCHALVRDASVRRALVELYSPARTAERHVVGEWATVRRARFEFHRHGTTSFLLRGKPEQVTARHTEFALKCVLFPYADIPVIAAKTRSYEAEHNSLDANGRLVGHMVRVWASTDNWILMDFAEGRTLAEEIDALKREAALPAAGRFRRRRPSPAGNVRLDLIRRVGLPLLAALAELHRCGKRHEDLSPTNIIVHRRVPDRDGREYDLTFVDFGRNYLYSGALAGSHAAQSVYVAPEVRANSEDVPKADLYSLGRILIALGDVGENRDDTIPDRFYGQAPLIARVVEDLIDVRPDRRLLVFPVPIDDTDVYHYLRQVLEQELDVTQAALVNDPELRPLAIPYDRHTVVETVRTLFPVSREPKRRRRIYRMRKQQGVLGDARRSMHARWLLFFSVVSSLSYFVSATVCVLWFLRDLGIDVLGPPVQLLLRPWDVPPDVIPLVDDLRAPDYRLGKEHVWENLPARIIGLSFALASVRYYQNILGGLTTLVAGSSALPGSLLRVATEVAIRLMAPWASWLILWVNLVDVDHWPLGTAIGYTGVVFSNLLCAAFASRYLALAREARLSTVPPEHQKIIGLDAFRQWGPTVTLYSTTVWIFAYLIINKTLKDTYVYALSVALVNIGLFYVLKTGINALDVRTGLNRCFLAAERLRYEAEATYRPKPLSARKEPVLVNPD</sequence>
<feature type="domain" description="Protein kinase" evidence="2">
    <location>
        <begin position="148"/>
        <end position="473"/>
    </location>
</feature>
<evidence type="ECO:0000313" key="4">
    <source>
        <dbReference type="Proteomes" id="UP000282084"/>
    </source>
</evidence>
<dbReference type="EMBL" id="RBXO01000001">
    <property type="protein sequence ID" value="RKT55719.1"/>
    <property type="molecule type" value="Genomic_DNA"/>
</dbReference>
<keyword evidence="3" id="KW-0808">Transferase</keyword>
<dbReference type="AlphaFoldDB" id="A0A495W2M3"/>
<comment type="caution">
    <text evidence="3">The sequence shown here is derived from an EMBL/GenBank/DDBJ whole genome shotgun (WGS) entry which is preliminary data.</text>
</comment>
<dbReference type="OrthoDB" id="5166861at2"/>
<dbReference type="SMART" id="SM00220">
    <property type="entry name" value="S_TKc"/>
    <property type="match status" value="1"/>
</dbReference>
<organism evidence="3 4">
    <name type="scientific">Saccharothrix australiensis</name>
    <dbReference type="NCBI Taxonomy" id="2072"/>
    <lineage>
        <taxon>Bacteria</taxon>
        <taxon>Bacillati</taxon>
        <taxon>Actinomycetota</taxon>
        <taxon>Actinomycetes</taxon>
        <taxon>Pseudonocardiales</taxon>
        <taxon>Pseudonocardiaceae</taxon>
        <taxon>Saccharothrix</taxon>
    </lineage>
</organism>
<keyword evidence="1" id="KW-0472">Membrane</keyword>
<feature type="transmembrane region" description="Helical" evidence="1">
    <location>
        <begin position="660"/>
        <end position="681"/>
    </location>
</feature>
<dbReference type="InterPro" id="IPR011009">
    <property type="entry name" value="Kinase-like_dom_sf"/>
</dbReference>